<dbReference type="GO" id="GO:0019877">
    <property type="term" value="P:diaminopimelate biosynthetic process"/>
    <property type="evidence" value="ECO:0007669"/>
    <property type="project" value="UniProtKB-ARBA"/>
</dbReference>
<evidence type="ECO:0000256" key="1">
    <source>
        <dbReference type="ARBA" id="ARBA00006153"/>
    </source>
</evidence>
<protein>
    <submittedName>
        <fullName evidence="5">N-acyl-L-amino acid amidohydrolase</fullName>
    </submittedName>
</protein>
<accession>A0A6V7R8K3</accession>
<dbReference type="PANTHER" id="PTHR11014">
    <property type="entry name" value="PEPTIDASE M20 FAMILY MEMBER"/>
    <property type="match status" value="1"/>
</dbReference>
<sequence length="391" mass="43323">MLEDMIKEVAPKVIEWRRDMHRHPELSFEEYWTSEYIENVLKEMDGIDIQRPTETSVLGIIKGEKPGRKVGLRADIDALPIQEDRDDLDFVSEIDGKMHACGHDSHASMLLGAAEVLSKNKDKISGEIYLIFQHAEELPPGGAIEMVETGLFDDLDVVFAQHIMTTKPIGEIHIKPGAVTANSDTFELTINGQGGHASQPENSIDPLIIGSRIVTQVQDIVSRMAGPLENLVISITNFHSGTGAKNVIPQTAEISGSVRSASAEVRELAKEKIESVAKNICDIYGAEYDYRFNYGYQAVMNDEVETARVHEILDDTFGKDRVIESEKMMGGEDFGAFTANLPGVYILLGTYNEEKDYIYPHHHPKFGIDEDAFIDGVRAHVNVALGLGLNK</sequence>
<keyword evidence="3" id="KW-0479">Metal-binding</keyword>
<dbReference type="AlphaFoldDB" id="A0A6V7R8K3"/>
<dbReference type="InterPro" id="IPR002933">
    <property type="entry name" value="Peptidase_M20"/>
</dbReference>
<feature type="binding site" evidence="3">
    <location>
        <position position="137"/>
    </location>
    <ligand>
        <name>Mn(2+)</name>
        <dbReference type="ChEBI" id="CHEBI:29035"/>
        <label>2</label>
    </ligand>
</feature>
<proteinExistence type="inferred from homology"/>
<dbReference type="InterPro" id="IPR017439">
    <property type="entry name" value="Amidohydrolase"/>
</dbReference>
<dbReference type="PANTHER" id="PTHR11014:SF63">
    <property type="entry name" value="METALLOPEPTIDASE, PUTATIVE (AFU_ORTHOLOGUE AFUA_6G09600)-RELATED"/>
    <property type="match status" value="1"/>
</dbReference>
<keyword evidence="3" id="KW-0464">Manganese</keyword>
<evidence type="ECO:0000313" key="6">
    <source>
        <dbReference type="Proteomes" id="UP000589351"/>
    </source>
</evidence>
<dbReference type="Proteomes" id="UP000589351">
    <property type="component" value="Unassembled WGS sequence"/>
</dbReference>
<feature type="binding site" evidence="3">
    <location>
        <position position="103"/>
    </location>
    <ligand>
        <name>Mn(2+)</name>
        <dbReference type="ChEBI" id="CHEBI:29035"/>
        <label>2</label>
    </ligand>
</feature>
<dbReference type="PIRSF" id="PIRSF005962">
    <property type="entry name" value="Pept_M20D_amidohydro"/>
    <property type="match status" value="1"/>
</dbReference>
<dbReference type="Pfam" id="PF07687">
    <property type="entry name" value="M20_dimer"/>
    <property type="match status" value="1"/>
</dbReference>
<dbReference type="InterPro" id="IPR011650">
    <property type="entry name" value="Peptidase_M20_dimer"/>
</dbReference>
<gene>
    <name evidence="5" type="primary">amaA_1</name>
    <name evidence="5" type="ORF">JEODO184_00566</name>
</gene>
<dbReference type="SUPFAM" id="SSF55031">
    <property type="entry name" value="Bacterial exopeptidase dimerisation domain"/>
    <property type="match status" value="1"/>
</dbReference>
<organism evidence="5 6">
    <name type="scientific">Jeotgalicoccus meleagridis</name>
    <dbReference type="NCBI Taxonomy" id="2759181"/>
    <lineage>
        <taxon>Bacteria</taxon>
        <taxon>Bacillati</taxon>
        <taxon>Bacillota</taxon>
        <taxon>Bacilli</taxon>
        <taxon>Bacillales</taxon>
        <taxon>Staphylococcaceae</taxon>
        <taxon>Jeotgalicoccus</taxon>
    </lineage>
</organism>
<comment type="similarity">
    <text evidence="1">Belongs to the peptidase M20 family.</text>
</comment>
<feature type="binding site" evidence="3">
    <location>
        <position position="362"/>
    </location>
    <ligand>
        <name>Mn(2+)</name>
        <dbReference type="ChEBI" id="CHEBI:29035"/>
        <label>2</label>
    </ligand>
</feature>
<dbReference type="RefSeq" id="WP_185125112.1">
    <property type="nucleotide sequence ID" value="NZ_CAJEWD010000004.1"/>
</dbReference>
<dbReference type="Gene3D" id="3.30.70.360">
    <property type="match status" value="1"/>
</dbReference>
<feature type="domain" description="Peptidase M20 dimerisation" evidence="4">
    <location>
        <begin position="182"/>
        <end position="281"/>
    </location>
</feature>
<feature type="binding site" evidence="3">
    <location>
        <position position="162"/>
    </location>
    <ligand>
        <name>Mn(2+)</name>
        <dbReference type="ChEBI" id="CHEBI:29035"/>
        <label>2</label>
    </ligand>
</feature>
<feature type="binding site" evidence="3">
    <location>
        <position position="101"/>
    </location>
    <ligand>
        <name>Mn(2+)</name>
        <dbReference type="ChEBI" id="CHEBI:29035"/>
        <label>2</label>
    </ligand>
</feature>
<dbReference type="SUPFAM" id="SSF53187">
    <property type="entry name" value="Zn-dependent exopeptidases"/>
    <property type="match status" value="1"/>
</dbReference>
<name>A0A6V7R8K3_9STAP</name>
<dbReference type="GO" id="GO:0050118">
    <property type="term" value="F:N-acetyldiaminopimelate deacetylase activity"/>
    <property type="evidence" value="ECO:0007669"/>
    <property type="project" value="UniProtKB-ARBA"/>
</dbReference>
<dbReference type="Gene3D" id="3.40.630.10">
    <property type="entry name" value="Zn peptidases"/>
    <property type="match status" value="1"/>
</dbReference>
<evidence type="ECO:0000256" key="2">
    <source>
        <dbReference type="ARBA" id="ARBA00022801"/>
    </source>
</evidence>
<keyword evidence="2 5" id="KW-0378">Hydrolase</keyword>
<dbReference type="FunFam" id="3.30.70.360:FF:000001">
    <property type="entry name" value="N-acetyldiaminopimelate deacetylase"/>
    <property type="match status" value="1"/>
</dbReference>
<dbReference type="EMBL" id="CAJEWD010000004">
    <property type="protein sequence ID" value="CAD2073817.1"/>
    <property type="molecule type" value="Genomic_DNA"/>
</dbReference>
<dbReference type="NCBIfam" id="TIGR01891">
    <property type="entry name" value="amidohydrolases"/>
    <property type="match status" value="1"/>
</dbReference>
<keyword evidence="6" id="KW-1185">Reference proteome</keyword>
<dbReference type="Pfam" id="PF01546">
    <property type="entry name" value="Peptidase_M20"/>
    <property type="match status" value="1"/>
</dbReference>
<evidence type="ECO:0000256" key="3">
    <source>
        <dbReference type="PIRSR" id="PIRSR005962-1"/>
    </source>
</evidence>
<comment type="cofactor">
    <cofactor evidence="3">
        <name>Mn(2+)</name>
        <dbReference type="ChEBI" id="CHEBI:29035"/>
    </cofactor>
    <text evidence="3">The Mn(2+) ion enhances activity.</text>
</comment>
<reference evidence="5 6" key="1">
    <citation type="submission" date="2020-07" db="EMBL/GenBank/DDBJ databases">
        <authorList>
            <person name="Criscuolo A."/>
        </authorList>
    </citation>
    <scope>NUCLEOTIDE SEQUENCE [LARGE SCALE GENOMIC DNA]</scope>
    <source>
        <strain evidence="5">CIP111649</strain>
    </source>
</reference>
<dbReference type="InterPro" id="IPR036264">
    <property type="entry name" value="Bact_exopeptidase_dim_dom"/>
</dbReference>
<evidence type="ECO:0000259" key="4">
    <source>
        <dbReference type="Pfam" id="PF07687"/>
    </source>
</evidence>
<comment type="caution">
    <text evidence="5">The sequence shown here is derived from an EMBL/GenBank/DDBJ whole genome shotgun (WGS) entry which is preliminary data.</text>
</comment>
<dbReference type="GO" id="GO:0046872">
    <property type="term" value="F:metal ion binding"/>
    <property type="evidence" value="ECO:0007669"/>
    <property type="project" value="UniProtKB-KW"/>
</dbReference>
<evidence type="ECO:0000313" key="5">
    <source>
        <dbReference type="EMBL" id="CAD2073817.1"/>
    </source>
</evidence>